<dbReference type="PANTHER" id="PTHR13774:SF32">
    <property type="entry name" value="ANTISENSE-ENHANCING SEQUENCE 1"/>
    <property type="match status" value="1"/>
</dbReference>
<evidence type="ECO:0000313" key="3">
    <source>
        <dbReference type="Proteomes" id="UP000246702"/>
    </source>
</evidence>
<dbReference type="STRING" id="1450535.A0A317WI53"/>
<dbReference type="GO" id="GO:0016853">
    <property type="term" value="F:isomerase activity"/>
    <property type="evidence" value="ECO:0007669"/>
    <property type="project" value="TreeGrafter"/>
</dbReference>
<proteinExistence type="predicted"/>
<comment type="caution">
    <text evidence="2">The sequence shown here is derived from an EMBL/GenBank/DDBJ whole genome shotgun (WGS) entry which is preliminary data.</text>
</comment>
<dbReference type="Pfam" id="PF02567">
    <property type="entry name" value="PhzC-PhzF"/>
    <property type="match status" value="1"/>
</dbReference>
<evidence type="ECO:0000313" key="2">
    <source>
        <dbReference type="EMBL" id="PWY83890.1"/>
    </source>
</evidence>
<sequence>MSRTFGHTIRNCRRILSGFMVKNDGVVIWVILELFHGNPVSIITLPNSHNPSHAQKQNIAQEFNLSETVFLYTDGPNPHVDIFIPVNEMEFAGHPIIGTGHLLFQRCATNTVNLTVITKAGPVPLTYDRERKLVYATVPHNVHIHQREATVEQIGAVQRVISESLDLCDLNKTYPVISIVKGVTFALVDLTQWGDTFAKLGPGASPTLELDEDWISSLTGVMYYRLLDRYIEGGTMVWDLRVRMIAINLEDPACGSGGCSLSAYLALSRGRESRAHRFNISQGE</sequence>
<organism evidence="2 3">
    <name type="scientific">Aspergillus sclerotioniger CBS 115572</name>
    <dbReference type="NCBI Taxonomy" id="1450535"/>
    <lineage>
        <taxon>Eukaryota</taxon>
        <taxon>Fungi</taxon>
        <taxon>Dikarya</taxon>
        <taxon>Ascomycota</taxon>
        <taxon>Pezizomycotina</taxon>
        <taxon>Eurotiomycetes</taxon>
        <taxon>Eurotiomycetidae</taxon>
        <taxon>Eurotiales</taxon>
        <taxon>Aspergillaceae</taxon>
        <taxon>Aspergillus</taxon>
        <taxon>Aspergillus subgen. Circumdati</taxon>
    </lineage>
</organism>
<dbReference type="AlphaFoldDB" id="A0A317WI53"/>
<keyword evidence="3" id="KW-1185">Reference proteome</keyword>
<dbReference type="InterPro" id="IPR003719">
    <property type="entry name" value="Phenazine_PhzF-like"/>
</dbReference>
<feature type="active site" evidence="1">
    <location>
        <position position="67"/>
    </location>
</feature>
<accession>A0A317WI53</accession>
<gene>
    <name evidence="2" type="ORF">BO94DRAFT_625435</name>
</gene>
<evidence type="ECO:0000256" key="1">
    <source>
        <dbReference type="PIRSR" id="PIRSR016184-1"/>
    </source>
</evidence>
<dbReference type="GO" id="GO:0005737">
    <property type="term" value="C:cytoplasm"/>
    <property type="evidence" value="ECO:0007669"/>
    <property type="project" value="TreeGrafter"/>
</dbReference>
<name>A0A317WI53_9EURO</name>
<dbReference type="EMBL" id="MSFK01000018">
    <property type="protein sequence ID" value="PWY83890.1"/>
    <property type="molecule type" value="Genomic_DNA"/>
</dbReference>
<dbReference type="GeneID" id="37119427"/>
<dbReference type="OrthoDB" id="75169at2759"/>
<dbReference type="NCBIfam" id="TIGR00654">
    <property type="entry name" value="PhzF_family"/>
    <property type="match status" value="1"/>
</dbReference>
<dbReference type="SUPFAM" id="SSF54506">
    <property type="entry name" value="Diaminopimelate epimerase-like"/>
    <property type="match status" value="1"/>
</dbReference>
<dbReference type="Gene3D" id="3.10.310.10">
    <property type="entry name" value="Diaminopimelate Epimerase, Chain A, domain 1"/>
    <property type="match status" value="2"/>
</dbReference>
<dbReference type="PANTHER" id="PTHR13774">
    <property type="entry name" value="PHENAZINE BIOSYNTHESIS PROTEIN"/>
    <property type="match status" value="1"/>
</dbReference>
<protein>
    <submittedName>
        <fullName evidence="2">Diaminopimelate epimerase-like protein</fullName>
    </submittedName>
</protein>
<dbReference type="Proteomes" id="UP000246702">
    <property type="component" value="Unassembled WGS sequence"/>
</dbReference>
<dbReference type="PIRSF" id="PIRSF016184">
    <property type="entry name" value="PhzC_PhzF"/>
    <property type="match status" value="1"/>
</dbReference>
<dbReference type="RefSeq" id="XP_025466358.1">
    <property type="nucleotide sequence ID" value="XM_025617284.1"/>
</dbReference>
<reference evidence="2 3" key="1">
    <citation type="submission" date="2016-12" db="EMBL/GenBank/DDBJ databases">
        <title>The genomes of Aspergillus section Nigri reveals drivers in fungal speciation.</title>
        <authorList>
            <consortium name="DOE Joint Genome Institute"/>
            <person name="Vesth T.C."/>
            <person name="Nybo J."/>
            <person name="Theobald S."/>
            <person name="Brandl J."/>
            <person name="Frisvad J.C."/>
            <person name="Nielsen K.F."/>
            <person name="Lyhne E.K."/>
            <person name="Kogle M.E."/>
            <person name="Kuo A."/>
            <person name="Riley R."/>
            <person name="Clum A."/>
            <person name="Nolan M."/>
            <person name="Lipzen A."/>
            <person name="Salamov A."/>
            <person name="Henrissat B."/>
            <person name="Wiebenga A."/>
            <person name="De Vries R.P."/>
            <person name="Grigoriev I.V."/>
            <person name="Mortensen U.H."/>
            <person name="Andersen M.R."/>
            <person name="Baker S.E."/>
        </authorList>
    </citation>
    <scope>NUCLEOTIDE SEQUENCE [LARGE SCALE GENOMIC DNA]</scope>
    <source>
        <strain evidence="2 3">CBS 115572</strain>
    </source>
</reference>